<organism evidence="1 2">
    <name type="scientific">Caenorhabditis angaria</name>
    <dbReference type="NCBI Taxonomy" id="860376"/>
    <lineage>
        <taxon>Eukaryota</taxon>
        <taxon>Metazoa</taxon>
        <taxon>Ecdysozoa</taxon>
        <taxon>Nematoda</taxon>
        <taxon>Chromadorea</taxon>
        <taxon>Rhabditida</taxon>
        <taxon>Rhabditina</taxon>
        <taxon>Rhabditomorpha</taxon>
        <taxon>Rhabditoidea</taxon>
        <taxon>Rhabditidae</taxon>
        <taxon>Peloderinae</taxon>
        <taxon>Caenorhabditis</taxon>
    </lineage>
</organism>
<reference evidence="1" key="1">
    <citation type="submission" date="2022-11" db="EMBL/GenBank/DDBJ databases">
        <authorList>
            <person name="Kikuchi T."/>
        </authorList>
    </citation>
    <scope>NUCLEOTIDE SEQUENCE</scope>
    <source>
        <strain evidence="1">PS1010</strain>
    </source>
</reference>
<dbReference type="AlphaFoldDB" id="A0A9P1IBU9"/>
<name>A0A9P1IBU9_9PELO</name>
<dbReference type="Proteomes" id="UP001152747">
    <property type="component" value="Unassembled WGS sequence"/>
</dbReference>
<proteinExistence type="predicted"/>
<protein>
    <submittedName>
        <fullName evidence="1">Uncharacterized protein</fullName>
    </submittedName>
</protein>
<accession>A0A9P1IBU9</accession>
<keyword evidence="2" id="KW-1185">Reference proteome</keyword>
<evidence type="ECO:0000313" key="2">
    <source>
        <dbReference type="Proteomes" id="UP001152747"/>
    </source>
</evidence>
<sequence length="130" mass="15161">MDPLEVSKQPHWISKPYFRLSEVAKESITQNGEQTFREKQKQKLAETAQAQGISMKKARKRERRQLCGKRVLEIKRAKFPPCSRCAQPAGQNCSLERCKKCCRFKCKHEKLDCKAHRYIFSENAEIAENC</sequence>
<gene>
    <name evidence="1" type="ORF">CAMP_LOCUS3034</name>
</gene>
<dbReference type="EMBL" id="CANHGI010000001">
    <property type="protein sequence ID" value="CAI5440397.1"/>
    <property type="molecule type" value="Genomic_DNA"/>
</dbReference>
<comment type="caution">
    <text evidence="1">The sequence shown here is derived from an EMBL/GenBank/DDBJ whole genome shotgun (WGS) entry which is preliminary data.</text>
</comment>
<evidence type="ECO:0000313" key="1">
    <source>
        <dbReference type="EMBL" id="CAI5440397.1"/>
    </source>
</evidence>
<dbReference type="OrthoDB" id="5898440at2759"/>